<protein>
    <submittedName>
        <fullName evidence="2">Uncharacterized protein</fullName>
    </submittedName>
</protein>
<accession>A0A8X6GIT9</accession>
<proteinExistence type="predicted"/>
<evidence type="ECO:0000256" key="1">
    <source>
        <dbReference type="SAM" id="MobiDB-lite"/>
    </source>
</evidence>
<sequence length="119" mass="12863">MLTRMGVRVDSRPPALCLRSVTVTPATPLLRCASNVASDANQRLAVTNAYDYNVNAGAAPHAQRVARSERREGPCDMQNGTAVTAPRIIQRAEAARRCASAALLQGARKEPEYEPECNK</sequence>
<gene>
    <name evidence="2" type="ORF">TNCT_161391</name>
</gene>
<organism evidence="2 3">
    <name type="scientific">Trichonephila clavata</name>
    <name type="common">Joro spider</name>
    <name type="synonym">Nephila clavata</name>
    <dbReference type="NCBI Taxonomy" id="2740835"/>
    <lineage>
        <taxon>Eukaryota</taxon>
        <taxon>Metazoa</taxon>
        <taxon>Ecdysozoa</taxon>
        <taxon>Arthropoda</taxon>
        <taxon>Chelicerata</taxon>
        <taxon>Arachnida</taxon>
        <taxon>Araneae</taxon>
        <taxon>Araneomorphae</taxon>
        <taxon>Entelegynae</taxon>
        <taxon>Araneoidea</taxon>
        <taxon>Nephilidae</taxon>
        <taxon>Trichonephila</taxon>
    </lineage>
</organism>
<keyword evidence="3" id="KW-1185">Reference proteome</keyword>
<comment type="caution">
    <text evidence="2">The sequence shown here is derived from an EMBL/GenBank/DDBJ whole genome shotgun (WGS) entry which is preliminary data.</text>
</comment>
<name>A0A8X6GIT9_TRICU</name>
<dbReference type="AlphaFoldDB" id="A0A8X6GIT9"/>
<feature type="region of interest" description="Disordered" evidence="1">
    <location>
        <begin position="60"/>
        <end position="79"/>
    </location>
</feature>
<dbReference type="EMBL" id="BMAO01035485">
    <property type="protein sequence ID" value="GFR03959.1"/>
    <property type="molecule type" value="Genomic_DNA"/>
</dbReference>
<dbReference type="Proteomes" id="UP000887116">
    <property type="component" value="Unassembled WGS sequence"/>
</dbReference>
<reference evidence="2" key="1">
    <citation type="submission" date="2020-07" db="EMBL/GenBank/DDBJ databases">
        <title>Multicomponent nature underlies the extraordinary mechanical properties of spider dragline silk.</title>
        <authorList>
            <person name="Kono N."/>
            <person name="Nakamura H."/>
            <person name="Mori M."/>
            <person name="Yoshida Y."/>
            <person name="Ohtoshi R."/>
            <person name="Malay A.D."/>
            <person name="Moran D.A.P."/>
            <person name="Tomita M."/>
            <person name="Numata K."/>
            <person name="Arakawa K."/>
        </authorList>
    </citation>
    <scope>NUCLEOTIDE SEQUENCE</scope>
</reference>
<evidence type="ECO:0000313" key="2">
    <source>
        <dbReference type="EMBL" id="GFR03959.1"/>
    </source>
</evidence>
<evidence type="ECO:0000313" key="3">
    <source>
        <dbReference type="Proteomes" id="UP000887116"/>
    </source>
</evidence>